<evidence type="ECO:0000313" key="2">
    <source>
        <dbReference type="Proteomes" id="UP000280834"/>
    </source>
</evidence>
<gene>
    <name evidence="1" type="ORF">BTMF_LOCUS13347</name>
</gene>
<reference evidence="1 2" key="1">
    <citation type="submission" date="2018-11" db="EMBL/GenBank/DDBJ databases">
        <authorList>
            <consortium name="Pathogen Informatics"/>
        </authorList>
    </citation>
    <scope>NUCLEOTIDE SEQUENCE [LARGE SCALE GENOMIC DNA]</scope>
</reference>
<dbReference type="Proteomes" id="UP000280834">
    <property type="component" value="Unassembled WGS sequence"/>
</dbReference>
<name>A0A3P7VCI0_9BILA</name>
<organism evidence="1 2">
    <name type="scientific">Brugia timori</name>
    <dbReference type="NCBI Taxonomy" id="42155"/>
    <lineage>
        <taxon>Eukaryota</taxon>
        <taxon>Metazoa</taxon>
        <taxon>Ecdysozoa</taxon>
        <taxon>Nematoda</taxon>
        <taxon>Chromadorea</taxon>
        <taxon>Rhabditida</taxon>
        <taxon>Spirurina</taxon>
        <taxon>Spiruromorpha</taxon>
        <taxon>Filarioidea</taxon>
        <taxon>Onchocercidae</taxon>
        <taxon>Brugia</taxon>
    </lineage>
</organism>
<accession>A0A3P7VCI0</accession>
<evidence type="ECO:0000313" key="1">
    <source>
        <dbReference type="EMBL" id="VDO45520.1"/>
    </source>
</evidence>
<keyword evidence="2" id="KW-1185">Reference proteome</keyword>
<dbReference type="EMBL" id="UZAG01020012">
    <property type="protein sequence ID" value="VDO45520.1"/>
    <property type="molecule type" value="Genomic_DNA"/>
</dbReference>
<protein>
    <submittedName>
        <fullName evidence="1">Uncharacterized protein</fullName>
    </submittedName>
</protein>
<sequence>MVRVNANECKHWITGIFYFEWSNSSVTLASNKINSRFDRLLPDYLRDTVEWITK</sequence>
<proteinExistence type="predicted"/>
<dbReference type="AlphaFoldDB" id="A0A3P7VCI0"/>